<dbReference type="AlphaFoldDB" id="A0A383CVW1"/>
<sequence length="54" mass="6125">VLDYFKIPKKDVVVVQAEKLRRTTEKIFEKCGVSKEEAQLGADVLLYADLKGIE</sequence>
<feature type="non-terminal residue" evidence="1">
    <location>
        <position position="1"/>
    </location>
</feature>
<evidence type="ECO:0000313" key="1">
    <source>
        <dbReference type="EMBL" id="SVE36045.1"/>
    </source>
</evidence>
<dbReference type="EMBL" id="UINC01211936">
    <property type="protein sequence ID" value="SVE36045.1"/>
    <property type="molecule type" value="Genomic_DNA"/>
</dbReference>
<dbReference type="Gene3D" id="1.10.1530.10">
    <property type="match status" value="1"/>
</dbReference>
<dbReference type="SUPFAM" id="SSF89733">
    <property type="entry name" value="L-sulfolactate dehydrogenase-like"/>
    <property type="match status" value="1"/>
</dbReference>
<dbReference type="GO" id="GO:0016491">
    <property type="term" value="F:oxidoreductase activity"/>
    <property type="evidence" value="ECO:0007669"/>
    <property type="project" value="InterPro"/>
</dbReference>
<feature type="non-terminal residue" evidence="1">
    <location>
        <position position="54"/>
    </location>
</feature>
<name>A0A383CVW1_9ZZZZ</name>
<protein>
    <submittedName>
        <fullName evidence="1">Uncharacterized protein</fullName>
    </submittedName>
</protein>
<reference evidence="1" key="1">
    <citation type="submission" date="2018-05" db="EMBL/GenBank/DDBJ databases">
        <authorList>
            <person name="Lanie J.A."/>
            <person name="Ng W.-L."/>
            <person name="Kazmierczak K.M."/>
            <person name="Andrzejewski T.M."/>
            <person name="Davidsen T.M."/>
            <person name="Wayne K.J."/>
            <person name="Tettelin H."/>
            <person name="Glass J.I."/>
            <person name="Rusch D."/>
            <person name="Podicherti R."/>
            <person name="Tsui H.-C.T."/>
            <person name="Winkler M.E."/>
        </authorList>
    </citation>
    <scope>NUCLEOTIDE SEQUENCE</scope>
</reference>
<accession>A0A383CVW1</accession>
<organism evidence="1">
    <name type="scientific">marine metagenome</name>
    <dbReference type="NCBI Taxonomy" id="408172"/>
    <lineage>
        <taxon>unclassified sequences</taxon>
        <taxon>metagenomes</taxon>
        <taxon>ecological metagenomes</taxon>
    </lineage>
</organism>
<gene>
    <name evidence="1" type="ORF">METZ01_LOCUS488899</name>
</gene>
<dbReference type="InterPro" id="IPR036111">
    <property type="entry name" value="Mal/L-sulfo/L-lacto_DH-like_sf"/>
</dbReference>
<proteinExistence type="predicted"/>
<dbReference type="InterPro" id="IPR043144">
    <property type="entry name" value="Mal/L-sulf/L-lact_DH-like_ah"/>
</dbReference>